<reference evidence="2" key="1">
    <citation type="submission" date="2019-02" db="EMBL/GenBank/DDBJ databases">
        <authorList>
            <person name="Gruber-Vodicka R. H."/>
            <person name="Seah K. B. B."/>
        </authorList>
    </citation>
    <scope>NUCLEOTIDE SEQUENCE</scope>
    <source>
        <strain evidence="1">BECK_BY1</strain>
        <strain evidence="3">BECK_BY2</strain>
        <strain evidence="2">BECK_BY3</strain>
    </source>
</reference>
<organism evidence="2">
    <name type="scientific">Candidatus Kentrum sp. TUN</name>
    <dbReference type="NCBI Taxonomy" id="2126343"/>
    <lineage>
        <taxon>Bacteria</taxon>
        <taxon>Pseudomonadati</taxon>
        <taxon>Pseudomonadota</taxon>
        <taxon>Gammaproteobacteria</taxon>
        <taxon>Candidatus Kentrum</taxon>
    </lineage>
</organism>
<dbReference type="AlphaFoldDB" id="A0A450ZIE7"/>
<accession>A0A450ZIE7</accession>
<dbReference type="EMBL" id="CAADFV010000024">
    <property type="protein sequence ID" value="VFK55028.1"/>
    <property type="molecule type" value="Genomic_DNA"/>
</dbReference>
<proteinExistence type="predicted"/>
<dbReference type="EMBL" id="CAADFX010000013">
    <property type="protein sequence ID" value="VFK51953.1"/>
    <property type="molecule type" value="Genomic_DNA"/>
</dbReference>
<sequence length="42" mass="4852">MGIRSKAHSFMATPKTRLTDMHIDLFISRSALRMSQVLRALY</sequence>
<evidence type="ECO:0000313" key="3">
    <source>
        <dbReference type="EMBL" id="VFK55028.1"/>
    </source>
</evidence>
<evidence type="ECO:0000313" key="1">
    <source>
        <dbReference type="EMBL" id="VFK51953.1"/>
    </source>
</evidence>
<evidence type="ECO:0000313" key="2">
    <source>
        <dbReference type="EMBL" id="VFK53572.1"/>
    </source>
</evidence>
<dbReference type="EMBL" id="CAADFY010000024">
    <property type="protein sequence ID" value="VFK53572.1"/>
    <property type="molecule type" value="Genomic_DNA"/>
</dbReference>
<name>A0A450ZIE7_9GAMM</name>
<gene>
    <name evidence="1" type="ORF">BECKTUN1418D_GA0071000_101314</name>
    <name evidence="3" type="ORF">BECKTUN1418E_GA0071001_102422</name>
    <name evidence="2" type="ORF">BECKTUN1418F_GA0071002_102422</name>
</gene>
<protein>
    <submittedName>
        <fullName evidence="2">Uncharacterized protein</fullName>
    </submittedName>
</protein>